<dbReference type="Proteomes" id="UP001501083">
    <property type="component" value="Unassembled WGS sequence"/>
</dbReference>
<evidence type="ECO:0008006" key="3">
    <source>
        <dbReference type="Google" id="ProtNLM"/>
    </source>
</evidence>
<accession>A0ABP9LB63</accession>
<gene>
    <name evidence="1" type="ORF">GCM10025759_12830</name>
</gene>
<organism evidence="1 2">
    <name type="scientific">Lysobacter panacisoli</name>
    <dbReference type="NCBI Taxonomy" id="1255263"/>
    <lineage>
        <taxon>Bacteria</taxon>
        <taxon>Pseudomonadati</taxon>
        <taxon>Pseudomonadota</taxon>
        <taxon>Gammaproteobacteria</taxon>
        <taxon>Lysobacterales</taxon>
        <taxon>Lysobacteraceae</taxon>
        <taxon>Lysobacter</taxon>
    </lineage>
</organism>
<protein>
    <recommendedName>
        <fullName evidence="3">Histidine kinase</fullName>
    </recommendedName>
</protein>
<evidence type="ECO:0000313" key="1">
    <source>
        <dbReference type="EMBL" id="GAA5072643.1"/>
    </source>
</evidence>
<dbReference type="EMBL" id="BAABKY010000002">
    <property type="protein sequence ID" value="GAA5072643.1"/>
    <property type="molecule type" value="Genomic_DNA"/>
</dbReference>
<keyword evidence="2" id="KW-1185">Reference proteome</keyword>
<dbReference type="RefSeq" id="WP_158986864.1">
    <property type="nucleotide sequence ID" value="NZ_BAABKY010000002.1"/>
</dbReference>
<reference evidence="2" key="1">
    <citation type="journal article" date="2019" name="Int. J. Syst. Evol. Microbiol.">
        <title>The Global Catalogue of Microorganisms (GCM) 10K type strain sequencing project: providing services to taxonomists for standard genome sequencing and annotation.</title>
        <authorList>
            <consortium name="The Broad Institute Genomics Platform"/>
            <consortium name="The Broad Institute Genome Sequencing Center for Infectious Disease"/>
            <person name="Wu L."/>
            <person name="Ma J."/>
        </authorList>
    </citation>
    <scope>NUCLEOTIDE SEQUENCE [LARGE SCALE GENOMIC DNA]</scope>
    <source>
        <strain evidence="2">JCM 19212</strain>
    </source>
</reference>
<name>A0ABP9LB63_9GAMM</name>
<comment type="caution">
    <text evidence="1">The sequence shown here is derived from an EMBL/GenBank/DDBJ whole genome shotgun (WGS) entry which is preliminary data.</text>
</comment>
<proteinExistence type="predicted"/>
<evidence type="ECO:0000313" key="2">
    <source>
        <dbReference type="Proteomes" id="UP001501083"/>
    </source>
</evidence>
<sequence>MTDASTERTEGMHWRHALRNELNTITMANAAAVTLLDHGAPLERVREHLMRAEAACRRCSDLVRDPDKD</sequence>